<proteinExistence type="predicted"/>
<evidence type="ECO:0000313" key="2">
    <source>
        <dbReference type="EMBL" id="GMN27761.1"/>
    </source>
</evidence>
<feature type="region of interest" description="Disordered" evidence="1">
    <location>
        <begin position="51"/>
        <end position="73"/>
    </location>
</feature>
<evidence type="ECO:0000313" key="3">
    <source>
        <dbReference type="Proteomes" id="UP001187192"/>
    </source>
</evidence>
<reference evidence="2" key="1">
    <citation type="submission" date="2023-07" db="EMBL/GenBank/DDBJ databases">
        <title>draft genome sequence of fig (Ficus carica).</title>
        <authorList>
            <person name="Takahashi T."/>
            <person name="Nishimura K."/>
        </authorList>
    </citation>
    <scope>NUCLEOTIDE SEQUENCE</scope>
</reference>
<dbReference type="Proteomes" id="UP001187192">
    <property type="component" value="Unassembled WGS sequence"/>
</dbReference>
<sequence length="73" mass="7943">MLPPHQGELCIWAGSCPEHPTSGDVSVPGRSPPGPHSTYYLTSDTSHVTVPINSRLRPPTATPRHIATRRHLI</sequence>
<evidence type="ECO:0000256" key="1">
    <source>
        <dbReference type="SAM" id="MobiDB-lite"/>
    </source>
</evidence>
<accession>A0AA88CRX4</accession>
<gene>
    <name evidence="2" type="ORF">TIFTF001_001797</name>
</gene>
<dbReference type="EMBL" id="BTGU01000002">
    <property type="protein sequence ID" value="GMN27761.1"/>
    <property type="molecule type" value="Genomic_DNA"/>
</dbReference>
<name>A0AA88CRX4_FICCA</name>
<dbReference type="AlphaFoldDB" id="A0AA88CRX4"/>
<comment type="caution">
    <text evidence="2">The sequence shown here is derived from an EMBL/GenBank/DDBJ whole genome shotgun (WGS) entry which is preliminary data.</text>
</comment>
<protein>
    <submittedName>
        <fullName evidence="2">Uncharacterized protein</fullName>
    </submittedName>
</protein>
<organism evidence="2 3">
    <name type="scientific">Ficus carica</name>
    <name type="common">Common fig</name>
    <dbReference type="NCBI Taxonomy" id="3494"/>
    <lineage>
        <taxon>Eukaryota</taxon>
        <taxon>Viridiplantae</taxon>
        <taxon>Streptophyta</taxon>
        <taxon>Embryophyta</taxon>
        <taxon>Tracheophyta</taxon>
        <taxon>Spermatophyta</taxon>
        <taxon>Magnoliopsida</taxon>
        <taxon>eudicotyledons</taxon>
        <taxon>Gunneridae</taxon>
        <taxon>Pentapetalae</taxon>
        <taxon>rosids</taxon>
        <taxon>fabids</taxon>
        <taxon>Rosales</taxon>
        <taxon>Moraceae</taxon>
        <taxon>Ficeae</taxon>
        <taxon>Ficus</taxon>
    </lineage>
</organism>
<keyword evidence="3" id="KW-1185">Reference proteome</keyword>